<keyword evidence="17" id="KW-1185">Reference proteome</keyword>
<dbReference type="HAMAP" id="MF_00966">
    <property type="entry name" value="G6PD"/>
    <property type="match status" value="1"/>
</dbReference>
<dbReference type="GO" id="GO:0005829">
    <property type="term" value="C:cytosol"/>
    <property type="evidence" value="ECO:0007669"/>
    <property type="project" value="TreeGrafter"/>
</dbReference>
<evidence type="ECO:0000256" key="5">
    <source>
        <dbReference type="ARBA" id="ARBA00022526"/>
    </source>
</evidence>
<dbReference type="InterPro" id="IPR001282">
    <property type="entry name" value="G6P_DH"/>
</dbReference>
<dbReference type="PRINTS" id="PR00079">
    <property type="entry name" value="G6PDHDRGNASE"/>
</dbReference>
<protein>
    <recommendedName>
        <fullName evidence="4 11">Glucose-6-phosphate 1-dehydrogenase</fullName>
        <ecNumber evidence="3 11">1.1.1.49</ecNumber>
    </recommendedName>
</protein>
<evidence type="ECO:0000259" key="14">
    <source>
        <dbReference type="Pfam" id="PF02781"/>
    </source>
</evidence>
<dbReference type="InterPro" id="IPR022675">
    <property type="entry name" value="G6P_DH_C"/>
</dbReference>
<evidence type="ECO:0000256" key="4">
    <source>
        <dbReference type="ARBA" id="ARBA00020444"/>
    </source>
</evidence>
<dbReference type="RefSeq" id="XP_049141478.1">
    <property type="nucleotide sequence ID" value="XM_049284335.1"/>
</dbReference>
<feature type="compositionally biased region" description="Polar residues" evidence="12">
    <location>
        <begin position="1072"/>
        <end position="1096"/>
    </location>
</feature>
<evidence type="ECO:0000256" key="2">
    <source>
        <dbReference type="ARBA" id="ARBA00009975"/>
    </source>
</evidence>
<dbReference type="Gene3D" id="3.40.50.720">
    <property type="entry name" value="NAD(P)-binding Rossmann-like Domain"/>
    <property type="match status" value="1"/>
</dbReference>
<name>A0A9Q8SNT2_9PEZI</name>
<evidence type="ECO:0000256" key="10">
    <source>
        <dbReference type="ARBA" id="ARBA00048749"/>
    </source>
</evidence>
<feature type="region of interest" description="Disordered" evidence="12">
    <location>
        <begin position="1740"/>
        <end position="1761"/>
    </location>
</feature>
<evidence type="ECO:0000256" key="8">
    <source>
        <dbReference type="ARBA" id="ARBA00023277"/>
    </source>
</evidence>
<keyword evidence="7 11" id="KW-0560">Oxidoreductase</keyword>
<evidence type="ECO:0000256" key="6">
    <source>
        <dbReference type="ARBA" id="ARBA00022857"/>
    </source>
</evidence>
<accession>A0A9Q8SNT2</accession>
<organism evidence="16 17">
    <name type="scientific">Colletotrichum lupini</name>
    <dbReference type="NCBI Taxonomy" id="145971"/>
    <lineage>
        <taxon>Eukaryota</taxon>
        <taxon>Fungi</taxon>
        <taxon>Dikarya</taxon>
        <taxon>Ascomycota</taxon>
        <taxon>Pezizomycotina</taxon>
        <taxon>Sordariomycetes</taxon>
        <taxon>Hypocreomycetidae</taxon>
        <taxon>Glomerellales</taxon>
        <taxon>Glomerellaceae</taxon>
        <taxon>Colletotrichum</taxon>
        <taxon>Colletotrichum acutatum species complex</taxon>
    </lineage>
</organism>
<dbReference type="Pfam" id="PF08638">
    <property type="entry name" value="Med14"/>
    <property type="match status" value="1"/>
</dbReference>
<proteinExistence type="inferred from homology"/>
<dbReference type="SUPFAM" id="SSF51735">
    <property type="entry name" value="NAD(P)-binding Rossmann-fold domains"/>
    <property type="match status" value="1"/>
</dbReference>
<dbReference type="Gene3D" id="3.30.360.10">
    <property type="entry name" value="Dihydrodipicolinate Reductase, domain 2"/>
    <property type="match status" value="1"/>
</dbReference>
<comment type="pathway">
    <text evidence="1 11">Carbohydrate degradation; pentose phosphate pathway; D-ribulose 5-phosphate from D-glucose 6-phosphate (oxidative stage): step 1/3.</text>
</comment>
<dbReference type="Proteomes" id="UP000830671">
    <property type="component" value="Chromosome 3"/>
</dbReference>
<dbReference type="NCBIfam" id="TIGR00871">
    <property type="entry name" value="zwf"/>
    <property type="match status" value="1"/>
</dbReference>
<dbReference type="GO" id="GO:0006006">
    <property type="term" value="P:glucose metabolic process"/>
    <property type="evidence" value="ECO:0007669"/>
    <property type="project" value="UniProtKB-KW"/>
</dbReference>
<feature type="region of interest" description="Disordered" evidence="12">
    <location>
        <begin position="142"/>
        <end position="163"/>
    </location>
</feature>
<evidence type="ECO:0000256" key="9">
    <source>
        <dbReference type="ARBA" id="ARBA00025382"/>
    </source>
</evidence>
<dbReference type="InterPro" id="IPR019796">
    <property type="entry name" value="G6P_DH_AS"/>
</dbReference>
<gene>
    <name evidence="16" type="ORF">CLUP02_05327</name>
</gene>
<dbReference type="FunFam" id="3.40.50.720:FF:000111">
    <property type="entry name" value="Glucose-6-phosphate 1-dehydrogenase"/>
    <property type="match status" value="1"/>
</dbReference>
<dbReference type="Pfam" id="PF00479">
    <property type="entry name" value="G6PD_N"/>
    <property type="match status" value="1"/>
</dbReference>
<comment type="catalytic activity">
    <reaction evidence="10 11">
        <text>D-glucose 6-phosphate + NADP(+) = 6-phospho-D-glucono-1,5-lactone + NADPH + H(+)</text>
        <dbReference type="Rhea" id="RHEA:15841"/>
        <dbReference type="ChEBI" id="CHEBI:15378"/>
        <dbReference type="ChEBI" id="CHEBI:57783"/>
        <dbReference type="ChEBI" id="CHEBI:57955"/>
        <dbReference type="ChEBI" id="CHEBI:58349"/>
        <dbReference type="ChEBI" id="CHEBI:61548"/>
        <dbReference type="EC" id="1.1.1.49"/>
    </reaction>
</comment>
<dbReference type="KEGG" id="clup:CLUP02_05327"/>
<dbReference type="GO" id="GO:0004345">
    <property type="term" value="F:glucose-6-phosphate dehydrogenase activity"/>
    <property type="evidence" value="ECO:0007669"/>
    <property type="project" value="UniProtKB-EC"/>
</dbReference>
<evidence type="ECO:0000256" key="11">
    <source>
        <dbReference type="RuleBase" id="RU362120"/>
    </source>
</evidence>
<dbReference type="InterPro" id="IPR036291">
    <property type="entry name" value="NAD(P)-bd_dom_sf"/>
</dbReference>
<dbReference type="SUPFAM" id="SSF55347">
    <property type="entry name" value="Glyceraldehyde-3-phosphate dehydrogenase-like, C-terminal domain"/>
    <property type="match status" value="1"/>
</dbReference>
<feature type="compositionally biased region" description="Polar residues" evidence="12">
    <location>
        <begin position="2111"/>
        <end position="2123"/>
    </location>
</feature>
<feature type="compositionally biased region" description="Polar residues" evidence="12">
    <location>
        <begin position="147"/>
        <end position="157"/>
    </location>
</feature>
<dbReference type="PROSITE" id="PS00069">
    <property type="entry name" value="G6P_DEHYDROGENASE"/>
    <property type="match status" value="1"/>
</dbReference>
<dbReference type="InterPro" id="IPR055122">
    <property type="entry name" value="Med14_N"/>
</dbReference>
<keyword evidence="6 11" id="KW-0521">NADP</keyword>
<dbReference type="GO" id="GO:0009051">
    <property type="term" value="P:pentose-phosphate shunt, oxidative branch"/>
    <property type="evidence" value="ECO:0007669"/>
    <property type="project" value="TreeGrafter"/>
</dbReference>
<evidence type="ECO:0000256" key="7">
    <source>
        <dbReference type="ARBA" id="ARBA00023002"/>
    </source>
</evidence>
<feature type="domain" description="Glucose-6-phosphate dehydrogenase NAD-binding" evidence="13">
    <location>
        <begin position="317"/>
        <end position="494"/>
    </location>
</feature>
<evidence type="ECO:0000259" key="15">
    <source>
        <dbReference type="Pfam" id="PF08638"/>
    </source>
</evidence>
<dbReference type="InterPro" id="IPR022674">
    <property type="entry name" value="G6P_DH_NAD-bd"/>
</dbReference>
<feature type="compositionally biased region" description="Low complexity" evidence="12">
    <location>
        <begin position="2093"/>
        <end position="2110"/>
    </location>
</feature>
<dbReference type="Pfam" id="PF26204">
    <property type="entry name" value="Med14_fung"/>
    <property type="match status" value="1"/>
</dbReference>
<dbReference type="EMBL" id="CP019475">
    <property type="protein sequence ID" value="UQC79847.1"/>
    <property type="molecule type" value="Genomic_DNA"/>
</dbReference>
<reference evidence="16" key="1">
    <citation type="journal article" date="2021" name="Mol. Plant Microbe Interact.">
        <title>Complete Genome Sequence of the Plant-Pathogenic Fungus Colletotrichum lupini.</title>
        <authorList>
            <person name="Baroncelli R."/>
            <person name="Pensec F."/>
            <person name="Da Lio D."/>
            <person name="Boufleur T."/>
            <person name="Vicente I."/>
            <person name="Sarrocco S."/>
            <person name="Picot A."/>
            <person name="Baraldi E."/>
            <person name="Sukno S."/>
            <person name="Thon M."/>
            <person name="Le Floch G."/>
        </authorList>
    </citation>
    <scope>NUCLEOTIDE SEQUENCE</scope>
    <source>
        <strain evidence="16">IMI 504893</strain>
    </source>
</reference>
<dbReference type="FunFam" id="3.30.360.10:FF:000015">
    <property type="entry name" value="Glucose-6-phosphate 1-dehydrogenase"/>
    <property type="match status" value="1"/>
</dbReference>
<dbReference type="Pfam" id="PF02781">
    <property type="entry name" value="G6PD_C"/>
    <property type="match status" value="1"/>
</dbReference>
<evidence type="ECO:0000313" key="16">
    <source>
        <dbReference type="EMBL" id="UQC79847.1"/>
    </source>
</evidence>
<evidence type="ECO:0000256" key="3">
    <source>
        <dbReference type="ARBA" id="ARBA00013019"/>
    </source>
</evidence>
<evidence type="ECO:0000256" key="12">
    <source>
        <dbReference type="SAM" id="MobiDB-lite"/>
    </source>
</evidence>
<dbReference type="PANTHER" id="PTHR23429">
    <property type="entry name" value="GLUCOSE-6-PHOSPHATE 1-DEHYDROGENASE G6PD"/>
    <property type="match status" value="1"/>
</dbReference>
<dbReference type="GeneID" id="73339345"/>
<evidence type="ECO:0000313" key="17">
    <source>
        <dbReference type="Proteomes" id="UP000830671"/>
    </source>
</evidence>
<comment type="function">
    <text evidence="9">Catalyzes the rate-limiting step of the oxidative pentose-phosphate pathway, which represents a route for the dissimilation of carbohydrates besides glycolysis. The main function of this enzyme is to provide reducing power (NADPH) and pentose phosphates for fatty acid and nucleic acid synthesis.</text>
</comment>
<keyword evidence="5 11" id="KW-0313">Glucose metabolism</keyword>
<dbReference type="EC" id="1.1.1.49" evidence="3 11"/>
<feature type="domain" description="Mediator complex subunit MED14 N-terminal" evidence="15">
    <location>
        <begin position="1112"/>
        <end position="1324"/>
    </location>
</feature>
<dbReference type="PANTHER" id="PTHR23429:SF0">
    <property type="entry name" value="GLUCOSE-6-PHOSPHATE 1-DEHYDROGENASE"/>
    <property type="match status" value="1"/>
</dbReference>
<feature type="domain" description="Glucose-6-phosphate dehydrogenase C-terminal" evidence="14">
    <location>
        <begin position="496"/>
        <end position="784"/>
    </location>
</feature>
<sequence length="2137" mass="240566">MIALQNLFHLQLSGRDWLCAGNPIAHRLVFDAVSAPDQTKVFVHTARLSRVESRDLRMLGMVAAQSPLINRGGAPPFFPSIDINPVQVPRPKSTRSRQNNPNNPREPARSLILALRLPCSSVQVQLHVLDGPARAGGRFSGLGCLKSQRQPVPTSVSPRKRASRGAVAGLDNFNKYQSTVHGTLRRHQEVGCNSPSRRTTLPCPAWRTTTVRIPRRYPYLIPIHPIHTCVGSVLSYPFTPLHPYLREALLSPFFSTSLIQRNIHSRASFITDITHTMADHTSAAAYVTPPSYPTNIPFRCALRFRSSMELKENTVIVVLGASGDLAKKKTYPALFGLYRNQFLPKDIKIVGYARTKMDHDDYIRRIRSYMKTPTKEIEQQLNDFCNLCTYVSGQYDKDESFQNLTRHLEELEQGKPETHRLFYMALPPSVFTIVSQHLKRCCYPTKGIARVVIEKPFGKDLASSRELQKSLEPDWKEDELYRIDHYLGKEMVKNILILRFGNSFFGSTWNRQNIDNVQITFKEPFGTEGRGGYFDEFGIIRDVQQNHLLQVLTLLAMERPISFASEDIRDEKVRVLRAMPAIEPKNVIIGQYGKSLDGSKPSYKEDDTVPKDSRCPTFCALVAYIKNERWDGVPFIMKAGKALNEQKTEIRIQFKDVTSGIFKDIPRNELVMRIQPNESVYVKMNSKLPGLSMQTVVTELDLTYRRRFSDLKIPEAYESLILDCLKGDHSNFVRDDELDASWRIFTPLLHYLDDNKEIIPMEYPYGSRGPAVLDDFTSSYGYKFSDAAGYQWPTTSAQAAPNKFKPLHPRYTNYKKPHFRPMHPRYPTAPPMAFATTMDISSLCLAERFVSERYTKTRLSSTEPGFDATSQPRMQLTAMCKMAIVTLQLETIYEGSRPACMPGCTLSPSHHHLPNYLAVNKLNVFARPDFHDPSETPYAPNTSTCELLSTEINDTIPTTISLDAIALSCWLAHPAPMTESRLTATSDRDQHFIILPCSSGTASLSISRKGPPPMPGIVNMENGGLNGTHPNHDRNLKVNGANGGTMEGQPNKGKAPADTPGAGNMANGLSGGNSQNDSQGKQQSQMSTGLTLQQKPRMNDLPEEIVHITQGYIPLSTIVARLAQHTHEELQKTVIEMGSIKWAPPAVNGNTPHGSDAPDDMSEGNKRKKMLMIKFAQDAHSKWVKALVITDWSKNAEAVSKLIDIKAHIDSKRMLYDYSQDLLIDLKRSLDNARLPNPDLKTALQVLTTGEASWIPEPGYIPPPPLTAEEQLKWIDDLNTMLSLRLNLEDYDKIPHQFKNYSIQSGRVTFVVKGEFEVDLTIADEDFTQQFWFIDFRFAFSPSSSKLSDALVSFLEAHVNETLGKEGLEGCYRFLHEFVLTHKISELRRQAIELSRSTWTGTLMVEPLNRALALQYWTTRYGANGPKSWVMIAVNSAKKTNGQTDSKHSSRLVARWYRDNKEVKDVFLPFDVDNLCAEDLLKTAVARHVEHILSSIHTKLLSYPRFVNRESSMTLTVSQMEPMESSLSMQLGPRDNVTLLIQPITGFAAIKPHAKYTLQGETRLNYGGKDPAEDGVTCLENIRWGYFIEECSRRGRSVGWKTCKSPLGGEDIKQIIRTREAFQTIFMQRQSLDQSWFVMVSLSLSGDEWWLLDIDRNTPTRPLKFHTKLQLTRGQPDLDDAFWSHLTLFVTGIVQQATDLEHLHKGKIQYLMKESTNYALPQQVRLPSLVIKLSQILGSSESGAQDGPKDTSRQLGKQDSSWAQDQVEVKFKGLQTRPTAAQGQDGNAPSAAEVLENAELNTIVDAIVRVKDKTKFALLKGRIDRNVSFSPKKGEFIFRIRYLVGQPILETLTTHVKSIDRLVGFLEAMSKARGSVKCERVSLQQVVFTYSDITMPGESDQTQKPKRWRVSLDLAKSQIRMSLEKGNPHARVLDLLTTLVNTQDGLRVLIFYMPVLLPVLRTLENIESKWEPLETTNQGRVEIFTRSIDWIALRYTLPSPTGEPRVLVLEIRSRMRRNEMWWNFTRATQGVVAPDEEFNKILKGVWESHGNGWRGLRTSAASRPGPSTMELLTKLDDLVRAYAVTGDVSSAPSTEGQPTQTSQSTSINQSFGTQPTSVSQGSNRNGGGSKQAPLVLD</sequence>
<feature type="region of interest" description="Disordered" evidence="12">
    <location>
        <begin position="80"/>
        <end position="107"/>
    </location>
</feature>
<evidence type="ECO:0000256" key="1">
    <source>
        <dbReference type="ARBA" id="ARBA00004937"/>
    </source>
</evidence>
<keyword evidence="8 11" id="KW-0119">Carbohydrate metabolism</keyword>
<feature type="region of interest" description="Disordered" evidence="12">
    <location>
        <begin position="2088"/>
        <end position="2137"/>
    </location>
</feature>
<evidence type="ECO:0000259" key="13">
    <source>
        <dbReference type="Pfam" id="PF00479"/>
    </source>
</evidence>
<comment type="similarity">
    <text evidence="2 11">Belongs to the glucose-6-phosphate dehydrogenase family.</text>
</comment>
<feature type="region of interest" description="Disordered" evidence="12">
    <location>
        <begin position="1024"/>
        <end position="1096"/>
    </location>
</feature>
<dbReference type="GO" id="GO:0050661">
    <property type="term" value="F:NADP binding"/>
    <property type="evidence" value="ECO:0007669"/>
    <property type="project" value="InterPro"/>
</dbReference>